<dbReference type="Proteomes" id="UP001055102">
    <property type="component" value="Unassembled WGS sequence"/>
</dbReference>
<feature type="compositionally biased region" description="Basic and acidic residues" evidence="1">
    <location>
        <begin position="225"/>
        <end position="243"/>
    </location>
</feature>
<proteinExistence type="predicted"/>
<reference evidence="2" key="2">
    <citation type="submission" date="2021-08" db="EMBL/GenBank/DDBJ databases">
        <authorList>
            <person name="Tani A."/>
            <person name="Ola A."/>
            <person name="Ogura Y."/>
            <person name="Katsura K."/>
            <person name="Hayashi T."/>
        </authorList>
    </citation>
    <scope>NUCLEOTIDE SEQUENCE</scope>
    <source>
        <strain evidence="2">LMG 23639</strain>
    </source>
</reference>
<evidence type="ECO:0000313" key="2">
    <source>
        <dbReference type="EMBL" id="GJE08382.1"/>
    </source>
</evidence>
<keyword evidence="3" id="KW-1185">Reference proteome</keyword>
<feature type="compositionally biased region" description="Basic and acidic residues" evidence="1">
    <location>
        <begin position="67"/>
        <end position="114"/>
    </location>
</feature>
<sequence>MRVRQVALGDALAGTGAEPASGAERFARPELLEAVAGVAVEEAADALADMVQERIGHEDPEEAAGAEARHPEPVQPGHEEQRAPDDGDEHRLPEIGLKDERHDGDGQEQHRQEAAGHVAALRALREGPGRHHHEGRLHELRGLEAEGAELDPAVGALDLGAELAGEYAERHPDEPGAERQPAHLPQGQERDGDDEQDGRREVERLPVEEVEGRQADALGHRRAAAHQEDEAGHHQRPEPREQAAVDGPPPVGQRRAIRAGHHGQGASGRKTPAAGPRSCAGMVNGWWTRAPTIGSRDRPVPAKQF</sequence>
<protein>
    <submittedName>
        <fullName evidence="2">Uncharacterized protein</fullName>
    </submittedName>
</protein>
<evidence type="ECO:0000313" key="3">
    <source>
        <dbReference type="Proteomes" id="UP001055102"/>
    </source>
</evidence>
<reference evidence="2" key="1">
    <citation type="journal article" date="2021" name="Front. Microbiol.">
        <title>Comprehensive Comparative Genomics and Phenotyping of Methylobacterium Species.</title>
        <authorList>
            <person name="Alessa O."/>
            <person name="Ogura Y."/>
            <person name="Fujitani Y."/>
            <person name="Takami H."/>
            <person name="Hayashi T."/>
            <person name="Sahin N."/>
            <person name="Tani A."/>
        </authorList>
    </citation>
    <scope>NUCLEOTIDE SEQUENCE</scope>
    <source>
        <strain evidence="2">LMG 23639</strain>
    </source>
</reference>
<evidence type="ECO:0000256" key="1">
    <source>
        <dbReference type="SAM" id="MobiDB-lite"/>
    </source>
</evidence>
<name>A0ABQ4SZ66_9HYPH</name>
<feature type="region of interest" description="Disordered" evidence="1">
    <location>
        <begin position="1"/>
        <end position="23"/>
    </location>
</feature>
<organism evidence="2 3">
    <name type="scientific">Methylobacterium jeotgali</name>
    <dbReference type="NCBI Taxonomy" id="381630"/>
    <lineage>
        <taxon>Bacteria</taxon>
        <taxon>Pseudomonadati</taxon>
        <taxon>Pseudomonadota</taxon>
        <taxon>Alphaproteobacteria</taxon>
        <taxon>Hyphomicrobiales</taxon>
        <taxon>Methylobacteriaceae</taxon>
        <taxon>Methylobacterium</taxon>
    </lineage>
</organism>
<comment type="caution">
    <text evidence="2">The sequence shown here is derived from an EMBL/GenBank/DDBJ whole genome shotgun (WGS) entry which is preliminary data.</text>
</comment>
<gene>
    <name evidence="2" type="ORF">AOPFMNJM_3719</name>
</gene>
<feature type="compositionally biased region" description="Basic and acidic residues" evidence="1">
    <location>
        <begin position="197"/>
        <end position="214"/>
    </location>
</feature>
<feature type="region of interest" description="Disordered" evidence="1">
    <location>
        <begin position="49"/>
        <end position="283"/>
    </location>
</feature>
<dbReference type="EMBL" id="BPQR01000077">
    <property type="protein sequence ID" value="GJE08382.1"/>
    <property type="molecule type" value="Genomic_DNA"/>
</dbReference>
<accession>A0ABQ4SZ66</accession>
<feature type="compositionally biased region" description="Basic and acidic residues" evidence="1">
    <location>
        <begin position="167"/>
        <end position="181"/>
    </location>
</feature>